<dbReference type="Proteomes" id="UP000816034">
    <property type="component" value="Unassembled WGS sequence"/>
</dbReference>
<evidence type="ECO:0000313" key="2">
    <source>
        <dbReference type="EMBL" id="KAG2383256.1"/>
    </source>
</evidence>
<protein>
    <submittedName>
        <fullName evidence="2">Uncharacterized protein</fullName>
    </submittedName>
</protein>
<name>A0AA88KP32_NAELO</name>
<evidence type="ECO:0000256" key="1">
    <source>
        <dbReference type="SAM" id="MobiDB-lite"/>
    </source>
</evidence>
<feature type="region of interest" description="Disordered" evidence="1">
    <location>
        <begin position="1"/>
        <end position="81"/>
    </location>
</feature>
<evidence type="ECO:0000313" key="3">
    <source>
        <dbReference type="Proteomes" id="UP000816034"/>
    </source>
</evidence>
<dbReference type="AlphaFoldDB" id="A0AA88KP32"/>
<accession>A0AA88KP32</accession>
<keyword evidence="3" id="KW-1185">Reference proteome</keyword>
<dbReference type="RefSeq" id="XP_044548935.1">
    <property type="nucleotide sequence ID" value="XM_044694249.1"/>
</dbReference>
<feature type="compositionally biased region" description="Low complexity" evidence="1">
    <location>
        <begin position="27"/>
        <end position="40"/>
    </location>
</feature>
<feature type="compositionally biased region" description="Polar residues" evidence="1">
    <location>
        <begin position="41"/>
        <end position="81"/>
    </location>
</feature>
<reference evidence="2 3" key="1">
    <citation type="journal article" date="2018" name="BMC Genomics">
        <title>The genome of Naegleria lovaniensis, the basis for a comparative approach to unravel pathogenicity factors of the human pathogenic amoeba N. fowleri.</title>
        <authorList>
            <person name="Liechti N."/>
            <person name="Schurch N."/>
            <person name="Bruggmann R."/>
            <person name="Wittwer M."/>
        </authorList>
    </citation>
    <scope>NUCLEOTIDE SEQUENCE [LARGE SCALE GENOMIC DNA]</scope>
    <source>
        <strain evidence="2 3">ATCC 30569</strain>
    </source>
</reference>
<dbReference type="GeneID" id="68097048"/>
<comment type="caution">
    <text evidence="2">The sequence shown here is derived from an EMBL/GenBank/DDBJ whole genome shotgun (WGS) entry which is preliminary data.</text>
</comment>
<gene>
    <name evidence="2" type="ORF">C9374_004593</name>
</gene>
<organism evidence="2 3">
    <name type="scientific">Naegleria lovaniensis</name>
    <name type="common">Amoeba</name>
    <dbReference type="NCBI Taxonomy" id="51637"/>
    <lineage>
        <taxon>Eukaryota</taxon>
        <taxon>Discoba</taxon>
        <taxon>Heterolobosea</taxon>
        <taxon>Tetramitia</taxon>
        <taxon>Eutetramitia</taxon>
        <taxon>Vahlkampfiidae</taxon>
        <taxon>Naegleria</taxon>
    </lineage>
</organism>
<proteinExistence type="predicted"/>
<dbReference type="EMBL" id="PYSW02000021">
    <property type="protein sequence ID" value="KAG2383256.1"/>
    <property type="molecule type" value="Genomic_DNA"/>
</dbReference>
<sequence>MSFIRKLFSSVSDQSHNLGDDQDDDAAAQNNNTTQNNSNNGKSVFSSHNTETFKSTASNEHSGARSNNGEATTSGDDSYDNTSRNYDTLTFADDQLNRDLTENVSEDVASYHRSTISHRSAIPKFPDNKLTDEEKKYVAFCVEKLKKVEGVDSKKIQTIAQNCVLHDRFKYKFFNPATEMDQDIGFGGMGATNKRTKTGLRIKFVLTELDQSTHMRALRRIGHTFNFTGDSQFGMFHTALIVGNWYVEWNDNSLAIVRKNSSSKAVFAFDLVIITKESDIHRCLDVIAKECCRWNGSVMYENRKANCQHFTQAVLEKIGIDFESKLKGAAKNYIERLKKYGVCDMTIDLTDKLKPLFKNVQSVTFKTHAELDTFYNTIKDALPSYFDVDEGKSDEILLKSFDRAFWLRKESSKASADDEPLRGSDNCCLCPFNQYEDVFKVYLEKNSVNSKYSLGNYLPEIPNR</sequence>